<organism evidence="1 2">
    <name type="scientific">Paenibacillus residui</name>
    <dbReference type="NCBI Taxonomy" id="629724"/>
    <lineage>
        <taxon>Bacteria</taxon>
        <taxon>Bacillati</taxon>
        <taxon>Bacillota</taxon>
        <taxon>Bacilli</taxon>
        <taxon>Bacillales</taxon>
        <taxon>Paenibacillaceae</taxon>
        <taxon>Paenibacillus</taxon>
    </lineage>
</organism>
<evidence type="ECO:0008006" key="3">
    <source>
        <dbReference type="Google" id="ProtNLM"/>
    </source>
</evidence>
<dbReference type="EMBL" id="JBHTIU010000039">
    <property type="protein sequence ID" value="MFD0870173.1"/>
    <property type="molecule type" value="Genomic_DNA"/>
</dbReference>
<feature type="non-terminal residue" evidence="1">
    <location>
        <position position="1"/>
    </location>
</feature>
<dbReference type="Proteomes" id="UP001597120">
    <property type="component" value="Unassembled WGS sequence"/>
</dbReference>
<sequence length="95" mass="10462">RGVGAASAAPGGAADSRGRAQQRVYIKIDPLHEAPHTLESLQSLLQAQPGLLPVVLFYEREQRTVMLSERYRVKPSPLLFQQIEKLLGEGTVKVK</sequence>
<gene>
    <name evidence="1" type="ORF">ACFQ03_13510</name>
</gene>
<name>A0ABW3D9M0_9BACL</name>
<evidence type="ECO:0000313" key="1">
    <source>
        <dbReference type="EMBL" id="MFD0870173.1"/>
    </source>
</evidence>
<accession>A0ABW3D9M0</accession>
<reference evidence="2" key="1">
    <citation type="journal article" date="2019" name="Int. J. Syst. Evol. Microbiol.">
        <title>The Global Catalogue of Microorganisms (GCM) 10K type strain sequencing project: providing services to taxonomists for standard genome sequencing and annotation.</title>
        <authorList>
            <consortium name="The Broad Institute Genomics Platform"/>
            <consortium name="The Broad Institute Genome Sequencing Center for Infectious Disease"/>
            <person name="Wu L."/>
            <person name="Ma J."/>
        </authorList>
    </citation>
    <scope>NUCLEOTIDE SEQUENCE [LARGE SCALE GENOMIC DNA]</scope>
    <source>
        <strain evidence="2">CCUG 57263</strain>
    </source>
</reference>
<evidence type="ECO:0000313" key="2">
    <source>
        <dbReference type="Proteomes" id="UP001597120"/>
    </source>
</evidence>
<dbReference type="RefSeq" id="WP_379288685.1">
    <property type="nucleotide sequence ID" value="NZ_JBHTIU010000039.1"/>
</dbReference>
<proteinExistence type="predicted"/>
<keyword evidence="2" id="KW-1185">Reference proteome</keyword>
<protein>
    <recommendedName>
        <fullName evidence="3">DNA polymerase III subunit alpha</fullName>
    </recommendedName>
</protein>
<comment type="caution">
    <text evidence="1">The sequence shown here is derived from an EMBL/GenBank/DDBJ whole genome shotgun (WGS) entry which is preliminary data.</text>
</comment>